<dbReference type="AlphaFoldDB" id="A0A9P4Q5B6"/>
<feature type="compositionally biased region" description="Basic and acidic residues" evidence="1">
    <location>
        <begin position="36"/>
        <end position="46"/>
    </location>
</feature>
<comment type="caution">
    <text evidence="2">The sequence shown here is derived from an EMBL/GenBank/DDBJ whole genome shotgun (WGS) entry which is preliminary data.</text>
</comment>
<keyword evidence="3" id="KW-1185">Reference proteome</keyword>
<evidence type="ECO:0000313" key="2">
    <source>
        <dbReference type="EMBL" id="KAF2718631.1"/>
    </source>
</evidence>
<gene>
    <name evidence="2" type="ORF">K431DRAFT_128521</name>
</gene>
<sequence>MRGGAVFASLAAHGGSSLSPVVGRATGTVPPDTGETGDRRLGDRDAGYGSSPDGRDRAHPSTVALVVWTGSRSGILMGCSHSVSDQIYTRRYDDDG</sequence>
<name>A0A9P4Q5B6_9PEZI</name>
<proteinExistence type="predicted"/>
<feature type="region of interest" description="Disordered" evidence="1">
    <location>
        <begin position="15"/>
        <end position="60"/>
    </location>
</feature>
<accession>A0A9P4Q5B6</accession>
<organism evidence="2 3">
    <name type="scientific">Polychaeton citri CBS 116435</name>
    <dbReference type="NCBI Taxonomy" id="1314669"/>
    <lineage>
        <taxon>Eukaryota</taxon>
        <taxon>Fungi</taxon>
        <taxon>Dikarya</taxon>
        <taxon>Ascomycota</taxon>
        <taxon>Pezizomycotina</taxon>
        <taxon>Dothideomycetes</taxon>
        <taxon>Dothideomycetidae</taxon>
        <taxon>Capnodiales</taxon>
        <taxon>Capnodiaceae</taxon>
        <taxon>Polychaeton</taxon>
    </lineage>
</organism>
<reference evidence="2" key="1">
    <citation type="journal article" date="2020" name="Stud. Mycol.">
        <title>101 Dothideomycetes genomes: a test case for predicting lifestyles and emergence of pathogens.</title>
        <authorList>
            <person name="Haridas S."/>
            <person name="Albert R."/>
            <person name="Binder M."/>
            <person name="Bloem J."/>
            <person name="Labutti K."/>
            <person name="Salamov A."/>
            <person name="Andreopoulos B."/>
            <person name="Baker S."/>
            <person name="Barry K."/>
            <person name="Bills G."/>
            <person name="Bluhm B."/>
            <person name="Cannon C."/>
            <person name="Castanera R."/>
            <person name="Culley D."/>
            <person name="Daum C."/>
            <person name="Ezra D."/>
            <person name="Gonzalez J."/>
            <person name="Henrissat B."/>
            <person name="Kuo A."/>
            <person name="Liang C."/>
            <person name="Lipzen A."/>
            <person name="Lutzoni F."/>
            <person name="Magnuson J."/>
            <person name="Mondo S."/>
            <person name="Nolan M."/>
            <person name="Ohm R."/>
            <person name="Pangilinan J."/>
            <person name="Park H.-J."/>
            <person name="Ramirez L."/>
            <person name="Alfaro M."/>
            <person name="Sun H."/>
            <person name="Tritt A."/>
            <person name="Yoshinaga Y."/>
            <person name="Zwiers L.-H."/>
            <person name="Turgeon B."/>
            <person name="Goodwin S."/>
            <person name="Spatafora J."/>
            <person name="Crous P."/>
            <person name="Grigoriev I."/>
        </authorList>
    </citation>
    <scope>NUCLEOTIDE SEQUENCE</scope>
    <source>
        <strain evidence="2">CBS 116435</strain>
    </source>
</reference>
<evidence type="ECO:0000256" key="1">
    <source>
        <dbReference type="SAM" id="MobiDB-lite"/>
    </source>
</evidence>
<dbReference type="EMBL" id="MU003822">
    <property type="protein sequence ID" value="KAF2718631.1"/>
    <property type="molecule type" value="Genomic_DNA"/>
</dbReference>
<evidence type="ECO:0000313" key="3">
    <source>
        <dbReference type="Proteomes" id="UP000799441"/>
    </source>
</evidence>
<dbReference type="Proteomes" id="UP000799441">
    <property type="component" value="Unassembled WGS sequence"/>
</dbReference>
<protein>
    <submittedName>
        <fullName evidence="2">Uncharacterized protein</fullName>
    </submittedName>
</protein>